<gene>
    <name evidence="4" type="ORF">Q6348_13010</name>
</gene>
<dbReference type="Pfam" id="PF10648">
    <property type="entry name" value="Gmad2"/>
    <property type="match status" value="1"/>
</dbReference>
<name>A0ABT9DBY8_9CELL</name>
<organism evidence="4 5">
    <name type="scientific">Actinotalea lenta</name>
    <dbReference type="NCBI Taxonomy" id="3064654"/>
    <lineage>
        <taxon>Bacteria</taxon>
        <taxon>Bacillati</taxon>
        <taxon>Actinomycetota</taxon>
        <taxon>Actinomycetes</taxon>
        <taxon>Micrococcales</taxon>
        <taxon>Cellulomonadaceae</taxon>
        <taxon>Actinotalea</taxon>
    </lineage>
</organism>
<evidence type="ECO:0000256" key="1">
    <source>
        <dbReference type="SAM" id="MobiDB-lite"/>
    </source>
</evidence>
<feature type="domain" description="Bacterial spore germination immunoglobulin-like" evidence="3">
    <location>
        <begin position="66"/>
        <end position="136"/>
    </location>
</feature>
<accession>A0ABT9DBY8</accession>
<feature type="compositionally biased region" description="Polar residues" evidence="1">
    <location>
        <begin position="141"/>
        <end position="159"/>
    </location>
</feature>
<dbReference type="EMBL" id="JAUQYP010000001">
    <property type="protein sequence ID" value="MDO8108115.1"/>
    <property type="molecule type" value="Genomic_DNA"/>
</dbReference>
<proteinExistence type="predicted"/>
<dbReference type="RefSeq" id="WP_304601703.1">
    <property type="nucleotide sequence ID" value="NZ_JAUQYO010000001.1"/>
</dbReference>
<keyword evidence="2" id="KW-0732">Signal</keyword>
<feature type="compositionally biased region" description="Low complexity" evidence="1">
    <location>
        <begin position="26"/>
        <end position="53"/>
    </location>
</feature>
<protein>
    <submittedName>
        <fullName evidence="4">Gmad2 immunoglobulin-like domain-containing protein</fullName>
    </submittedName>
</protein>
<sequence length="159" mass="15779">MYVRTARALGAAVALAAGLSLAGCATGSQASSETPASTASPSTSATPTATATEGQPVTNGSNSLLTPGDGATVVGPTVTVTGDATAYEGNLAYEVVDSSGATVDRGFTNGGANGEVGPYEFELTLDPGTYTVRVWEPGQGENDSSAPPRNEVSATFTVR</sequence>
<dbReference type="PROSITE" id="PS51257">
    <property type="entry name" value="PROKAR_LIPOPROTEIN"/>
    <property type="match status" value="1"/>
</dbReference>
<feature type="region of interest" description="Disordered" evidence="1">
    <location>
        <begin position="137"/>
        <end position="159"/>
    </location>
</feature>
<feature type="region of interest" description="Disordered" evidence="1">
    <location>
        <begin position="26"/>
        <end position="74"/>
    </location>
</feature>
<reference evidence="4 5" key="1">
    <citation type="submission" date="2023-07" db="EMBL/GenBank/DDBJ databases">
        <title>Description of novel actinomycetes strains, isolated from tidal flat sediment.</title>
        <authorList>
            <person name="Lu C."/>
        </authorList>
    </citation>
    <scope>NUCLEOTIDE SEQUENCE [LARGE SCALE GENOMIC DNA]</scope>
    <source>
        <strain evidence="4 5">SYSU T00b441</strain>
    </source>
</reference>
<feature type="chain" id="PRO_5047493047" evidence="2">
    <location>
        <begin position="23"/>
        <end position="159"/>
    </location>
</feature>
<evidence type="ECO:0000259" key="3">
    <source>
        <dbReference type="Pfam" id="PF10648"/>
    </source>
</evidence>
<dbReference type="InterPro" id="IPR018911">
    <property type="entry name" value="Gmad2_Ig-like_dom"/>
</dbReference>
<evidence type="ECO:0000256" key="2">
    <source>
        <dbReference type="SAM" id="SignalP"/>
    </source>
</evidence>
<feature type="signal peptide" evidence="2">
    <location>
        <begin position="1"/>
        <end position="22"/>
    </location>
</feature>
<evidence type="ECO:0000313" key="4">
    <source>
        <dbReference type="EMBL" id="MDO8108115.1"/>
    </source>
</evidence>
<dbReference type="Proteomes" id="UP001232536">
    <property type="component" value="Unassembled WGS sequence"/>
</dbReference>
<comment type="caution">
    <text evidence="4">The sequence shown here is derived from an EMBL/GenBank/DDBJ whole genome shotgun (WGS) entry which is preliminary data.</text>
</comment>
<feature type="compositionally biased region" description="Polar residues" evidence="1">
    <location>
        <begin position="55"/>
        <end position="65"/>
    </location>
</feature>
<evidence type="ECO:0000313" key="5">
    <source>
        <dbReference type="Proteomes" id="UP001232536"/>
    </source>
</evidence>
<keyword evidence="5" id="KW-1185">Reference proteome</keyword>